<evidence type="ECO:0000313" key="8">
    <source>
        <dbReference type="EMBL" id="SMQ53523.1"/>
    </source>
</evidence>
<feature type="region of interest" description="Disordered" evidence="5">
    <location>
        <begin position="100"/>
        <end position="121"/>
    </location>
</feature>
<dbReference type="InterPro" id="IPR019136">
    <property type="entry name" value="TF_IIIC_su-5_HTH"/>
</dbReference>
<evidence type="ECO:0000259" key="7">
    <source>
        <dbReference type="Pfam" id="PF17682"/>
    </source>
</evidence>
<dbReference type="GO" id="GO:0000127">
    <property type="term" value="C:transcription factor TFIIIC complex"/>
    <property type="evidence" value="ECO:0007669"/>
    <property type="project" value="InterPro"/>
</dbReference>
<comment type="subcellular location">
    <subcellularLocation>
        <location evidence="1">Nucleus</location>
    </subcellularLocation>
</comment>
<dbReference type="Gene3D" id="3.30.200.160">
    <property type="entry name" value="TFIIIC, subcomplex tauA, subunit Sfc1, barrel domain"/>
    <property type="match status" value="1"/>
</dbReference>
<dbReference type="GO" id="GO:0001002">
    <property type="term" value="F:RNA polymerase III type 1 promoter sequence-specific DNA binding"/>
    <property type="evidence" value="ECO:0007669"/>
    <property type="project" value="TreeGrafter"/>
</dbReference>
<evidence type="ECO:0000259" key="6">
    <source>
        <dbReference type="Pfam" id="PF09734"/>
    </source>
</evidence>
<dbReference type="AlphaFoldDB" id="A0A1X7S1F8"/>
<dbReference type="GO" id="GO:0005634">
    <property type="term" value="C:nucleus"/>
    <property type="evidence" value="ECO:0007669"/>
    <property type="project" value="UniProtKB-SubCell"/>
</dbReference>
<keyword evidence="4" id="KW-0539">Nucleus</keyword>
<gene>
    <name evidence="8" type="ORF">ZT3D7_G8677</name>
</gene>
<evidence type="ECO:0000256" key="4">
    <source>
        <dbReference type="ARBA" id="ARBA00023242"/>
    </source>
</evidence>
<organism evidence="8 9">
    <name type="scientific">Zymoseptoria tritici (strain ST99CH_3D7)</name>
    <dbReference type="NCBI Taxonomy" id="1276538"/>
    <lineage>
        <taxon>Eukaryota</taxon>
        <taxon>Fungi</taxon>
        <taxon>Dikarya</taxon>
        <taxon>Ascomycota</taxon>
        <taxon>Pezizomycotina</taxon>
        <taxon>Dothideomycetes</taxon>
        <taxon>Dothideomycetidae</taxon>
        <taxon>Mycosphaerellales</taxon>
        <taxon>Mycosphaerellaceae</taxon>
        <taxon>Zymoseptoria</taxon>
    </lineage>
</organism>
<keyword evidence="3" id="KW-0804">Transcription</keyword>
<evidence type="ECO:0000256" key="1">
    <source>
        <dbReference type="ARBA" id="ARBA00004123"/>
    </source>
</evidence>
<dbReference type="GO" id="GO:0006384">
    <property type="term" value="P:transcription initiation at RNA polymerase III promoter"/>
    <property type="evidence" value="ECO:0007669"/>
    <property type="project" value="InterPro"/>
</dbReference>
<feature type="domain" description="Transcription factor IIIC subunit 5 HTH" evidence="6">
    <location>
        <begin position="206"/>
        <end position="357"/>
    </location>
</feature>
<evidence type="ECO:0000256" key="2">
    <source>
        <dbReference type="ARBA" id="ARBA00023125"/>
    </source>
</evidence>
<name>A0A1X7S1F8_ZYMT9</name>
<feature type="domain" description="Transcription factor IIIC subunit Tfc1/Sfc1 triple barrel" evidence="7">
    <location>
        <begin position="19"/>
        <end position="165"/>
    </location>
</feature>
<accession>A0A1X7S1F8</accession>
<dbReference type="EMBL" id="LT853699">
    <property type="protein sequence ID" value="SMQ53523.1"/>
    <property type="molecule type" value="Genomic_DNA"/>
</dbReference>
<evidence type="ECO:0008006" key="10">
    <source>
        <dbReference type="Google" id="ProtNLM"/>
    </source>
</evidence>
<keyword evidence="9" id="KW-1185">Reference proteome</keyword>
<dbReference type="Pfam" id="PF17682">
    <property type="entry name" value="Tau95_N"/>
    <property type="match status" value="1"/>
</dbReference>
<dbReference type="PANTHER" id="PTHR13230:SF5">
    <property type="entry name" value="GENERAL TRANSCRIPTION FACTOR 3C POLYPEPTIDE 5"/>
    <property type="match status" value="1"/>
</dbReference>
<dbReference type="InterPro" id="IPR041499">
    <property type="entry name" value="Tfc1/Sfc1_N"/>
</dbReference>
<proteinExistence type="predicted"/>
<dbReference type="Pfam" id="PF09734">
    <property type="entry name" value="Tau95"/>
    <property type="match status" value="1"/>
</dbReference>
<dbReference type="InterPro" id="IPR042536">
    <property type="entry name" value="TFIIIC_tauA_Sfc1"/>
</dbReference>
<dbReference type="InterPro" id="IPR040454">
    <property type="entry name" value="TF_IIIC_Tfc1/Sfc1"/>
</dbReference>
<keyword evidence="2" id="KW-0238">DNA-binding</keyword>
<sequence>MADGRELAPIHTVGRGRFVSIEHPSIIKNFERGFASLGGEALVKNALEHHVGDSRLSSRQNALPEPVVGVSLRPNDPLAKKIASTGIETRNVLLKVTVPKQTGRKRKRGSDEPFTEPAQPVRVCSNPKAAQIVRRLRDNVDRYSVEAVGMVRETHRFRTLPDFQLRNADLPIMREIRDHLMVSDYDRLKSFHVDLGSNPSMATAFPGPPAFTSMDMPYKYDYEQAAGVVFEKDETGNLTSKNLSAPPRRVIWALAPDCGDDEIPQKPPMEIPRRSPGGDVLPRAIDELQKLMDERPLITKRVAINALPTISESIFKEATQYVGYSFRAGPWRDSLIRYGVDPRKDPKYRFYQTMMFQVDREAFKHAPESLKTPDGALAPEHKSLWARTLRHSKADPSTHIFDGKNITANGKTWQVCDVTDPVVHALFHTDEIRTECDVHQWGWYWNGTMSKARTIMKDKMRYLFAGQEPPEEDYKAVATIPNKILRGDRTETYLNAKQLGPHAASMSQEIRYAAKNGDNARALIMSAKARKSGSTANGTQEDGADADMIVGEEDGMNDVAMDSDGVDDGAGDFADMENQADAGAEIGERANEGG</sequence>
<dbReference type="PANTHER" id="PTHR13230">
    <property type="entry name" value="GENERAL TRANSCRIPTION FACTOR IIIC, POLYPEPTIDE 5"/>
    <property type="match status" value="1"/>
</dbReference>
<evidence type="ECO:0000256" key="5">
    <source>
        <dbReference type="SAM" id="MobiDB-lite"/>
    </source>
</evidence>
<reference evidence="8 9" key="1">
    <citation type="submission" date="2016-06" db="EMBL/GenBank/DDBJ databases">
        <authorList>
            <person name="Kjaerup R.B."/>
            <person name="Dalgaard T.S."/>
            <person name="Juul-Madsen H.R."/>
        </authorList>
    </citation>
    <scope>NUCLEOTIDE SEQUENCE [LARGE SCALE GENOMIC DNA]</scope>
</reference>
<evidence type="ECO:0000313" key="9">
    <source>
        <dbReference type="Proteomes" id="UP000215127"/>
    </source>
</evidence>
<protein>
    <recommendedName>
        <fullName evidence="10">Transcription factor IIIC subunit 5 HTH domain-containing protein</fullName>
    </recommendedName>
</protein>
<dbReference type="GO" id="GO:0001003">
    <property type="term" value="F:RNA polymerase III type 2 promoter sequence-specific DNA binding"/>
    <property type="evidence" value="ECO:0007669"/>
    <property type="project" value="TreeGrafter"/>
</dbReference>
<evidence type="ECO:0000256" key="3">
    <source>
        <dbReference type="ARBA" id="ARBA00023163"/>
    </source>
</evidence>
<feature type="region of interest" description="Disordered" evidence="5">
    <location>
        <begin position="556"/>
        <end position="594"/>
    </location>
</feature>
<dbReference type="STRING" id="1276538.A0A1X7S1F8"/>
<dbReference type="Proteomes" id="UP000215127">
    <property type="component" value="Chromosome 8"/>
</dbReference>